<protein>
    <submittedName>
        <fullName evidence="1">Uncharacterized protein</fullName>
    </submittedName>
</protein>
<comment type="caution">
    <text evidence="1">The sequence shown here is derived from an EMBL/GenBank/DDBJ whole genome shotgun (WGS) entry which is preliminary data.</text>
</comment>
<name>A0ACC0V5W7_9HYPO</name>
<evidence type="ECO:0000313" key="2">
    <source>
        <dbReference type="Proteomes" id="UP001163324"/>
    </source>
</evidence>
<proteinExistence type="predicted"/>
<dbReference type="EMBL" id="CM047942">
    <property type="protein sequence ID" value="KAI9901870.1"/>
    <property type="molecule type" value="Genomic_DNA"/>
</dbReference>
<dbReference type="Proteomes" id="UP001163324">
    <property type="component" value="Chromosome 3"/>
</dbReference>
<organism evidence="1 2">
    <name type="scientific">Trichothecium roseum</name>
    <dbReference type="NCBI Taxonomy" id="47278"/>
    <lineage>
        <taxon>Eukaryota</taxon>
        <taxon>Fungi</taxon>
        <taxon>Dikarya</taxon>
        <taxon>Ascomycota</taxon>
        <taxon>Pezizomycotina</taxon>
        <taxon>Sordariomycetes</taxon>
        <taxon>Hypocreomycetidae</taxon>
        <taxon>Hypocreales</taxon>
        <taxon>Hypocreales incertae sedis</taxon>
        <taxon>Trichothecium</taxon>
    </lineage>
</organism>
<keyword evidence="2" id="KW-1185">Reference proteome</keyword>
<accession>A0ACC0V5W7</accession>
<evidence type="ECO:0000313" key="1">
    <source>
        <dbReference type="EMBL" id="KAI9901870.1"/>
    </source>
</evidence>
<reference evidence="1" key="1">
    <citation type="submission" date="2022-10" db="EMBL/GenBank/DDBJ databases">
        <title>Complete Genome of Trichothecium roseum strain YXFP-22015, a Plant Pathogen Isolated from Citrus.</title>
        <authorList>
            <person name="Wang Y."/>
            <person name="Zhu L."/>
        </authorList>
    </citation>
    <scope>NUCLEOTIDE SEQUENCE</scope>
    <source>
        <strain evidence="1">YXFP-22015</strain>
    </source>
</reference>
<sequence>MSHISLRTGLRAVSNSNGASSRCRYFSTTPQHNIQALVQETESTELNNILKHIQDKIILPTYLPKKQRQIVFDVGKRTYLRENPIVMEVEGHEHTFNTIDKAKDLEPAGPMLIKILGLMNSPGEWENLAIVLAGYKRANIKLSPETRGLIARKAIIADRIDALLECATHADKTGMYIMNKEILTRVLSGINTSSQRGSLKDAKKALKQADRVLELVQRKEHSDRWVAGTKGDKPHFSLVARMLALFTRAKYVKMLKSMDQDATKDQLLLHDEALFVSSLYQSQKVDSVELLRDLMELNPKNDRERYVWLKKAMKEAFKNKTARPMDNGLRGLNASGYIVTLAQSMQGLRLTQEILGNGVESLIPLADGLDAHITQFAQETEAQVDRKKEWAKIYKTVVGTEPTWQSATSTVVDGEKGESEPA</sequence>
<gene>
    <name evidence="1" type="ORF">N3K66_003687</name>
</gene>